<organism evidence="6 7">
    <name type="scientific">Galdieria partita</name>
    <dbReference type="NCBI Taxonomy" id="83374"/>
    <lineage>
        <taxon>Eukaryota</taxon>
        <taxon>Rhodophyta</taxon>
        <taxon>Bangiophyceae</taxon>
        <taxon>Galdieriales</taxon>
        <taxon>Galdieriaceae</taxon>
        <taxon>Galdieria</taxon>
    </lineage>
</organism>
<dbReference type="AlphaFoldDB" id="A0A9C7PX25"/>
<evidence type="ECO:0000256" key="3">
    <source>
        <dbReference type="ARBA" id="ARBA00022777"/>
    </source>
</evidence>
<comment type="similarity">
    <text evidence="1">Belongs to the FGGY kinase family.</text>
</comment>
<evidence type="ECO:0000259" key="5">
    <source>
        <dbReference type="Pfam" id="PF02782"/>
    </source>
</evidence>
<keyword evidence="2" id="KW-0808">Transferase</keyword>
<dbReference type="Gene3D" id="1.20.58.2240">
    <property type="match status" value="2"/>
</dbReference>
<accession>A0A9C7PX25</accession>
<dbReference type="NCBIfam" id="TIGR01315">
    <property type="entry name" value="5C_CHO_kinase"/>
    <property type="match status" value="1"/>
</dbReference>
<evidence type="ECO:0000313" key="6">
    <source>
        <dbReference type="EMBL" id="GJQ11779.1"/>
    </source>
</evidence>
<dbReference type="Pfam" id="PF02782">
    <property type="entry name" value="FGGY_C"/>
    <property type="match status" value="1"/>
</dbReference>
<proteinExistence type="inferred from homology"/>
<evidence type="ECO:0000256" key="2">
    <source>
        <dbReference type="ARBA" id="ARBA00022679"/>
    </source>
</evidence>
<protein>
    <recommendedName>
        <fullName evidence="8">FGGY carbohydrate kinase domain-containing protein</fullName>
    </recommendedName>
</protein>
<dbReference type="GO" id="GO:0005737">
    <property type="term" value="C:cytoplasm"/>
    <property type="evidence" value="ECO:0007669"/>
    <property type="project" value="TreeGrafter"/>
</dbReference>
<dbReference type="CDD" id="cd07782">
    <property type="entry name" value="ASKHA_NBD_FGGY_D-RBK"/>
    <property type="match status" value="1"/>
</dbReference>
<dbReference type="InterPro" id="IPR006003">
    <property type="entry name" value="FGGY_RbtK-like"/>
</dbReference>
<reference evidence="6" key="1">
    <citation type="journal article" date="2022" name="Proc. Natl. Acad. Sci. U.S.A.">
        <title>Life cycle and functional genomics of the unicellular red alga Galdieria for elucidating algal and plant evolution and industrial use.</title>
        <authorList>
            <person name="Hirooka S."/>
            <person name="Itabashi T."/>
            <person name="Ichinose T.M."/>
            <person name="Onuma R."/>
            <person name="Fujiwara T."/>
            <person name="Yamashita S."/>
            <person name="Jong L.W."/>
            <person name="Tomita R."/>
            <person name="Iwane A.H."/>
            <person name="Miyagishima S.Y."/>
        </authorList>
    </citation>
    <scope>NUCLEOTIDE SEQUENCE</scope>
    <source>
        <strain evidence="6">NBRC 102759</strain>
    </source>
</reference>
<evidence type="ECO:0000259" key="4">
    <source>
        <dbReference type="Pfam" id="PF00370"/>
    </source>
</evidence>
<dbReference type="Proteomes" id="UP001061958">
    <property type="component" value="Unassembled WGS sequence"/>
</dbReference>
<feature type="domain" description="Carbohydrate kinase FGGY N-terminal" evidence="4">
    <location>
        <begin position="7"/>
        <end position="179"/>
    </location>
</feature>
<feature type="domain" description="Carbohydrate kinase FGGY C-terminal" evidence="5">
    <location>
        <begin position="310"/>
        <end position="569"/>
    </location>
</feature>
<evidence type="ECO:0000256" key="1">
    <source>
        <dbReference type="ARBA" id="ARBA00009156"/>
    </source>
</evidence>
<comment type="caution">
    <text evidence="6">The sequence shown here is derived from an EMBL/GenBank/DDBJ whole genome shotgun (WGS) entry which is preliminary data.</text>
</comment>
<reference evidence="6" key="2">
    <citation type="submission" date="2022-01" db="EMBL/GenBank/DDBJ databases">
        <authorList>
            <person name="Hirooka S."/>
            <person name="Miyagishima S.Y."/>
        </authorList>
    </citation>
    <scope>NUCLEOTIDE SEQUENCE</scope>
    <source>
        <strain evidence="6">NBRC 102759</strain>
    </source>
</reference>
<evidence type="ECO:0008006" key="8">
    <source>
        <dbReference type="Google" id="ProtNLM"/>
    </source>
</evidence>
<dbReference type="Pfam" id="PF00370">
    <property type="entry name" value="FGGY_N"/>
    <property type="match status" value="1"/>
</dbReference>
<keyword evidence="3" id="KW-0418">Kinase</keyword>
<dbReference type="Gene3D" id="3.30.420.40">
    <property type="match status" value="2"/>
</dbReference>
<dbReference type="InterPro" id="IPR018484">
    <property type="entry name" value="FGGY_N"/>
</dbReference>
<dbReference type="SUPFAM" id="SSF53067">
    <property type="entry name" value="Actin-like ATPase domain"/>
    <property type="match status" value="2"/>
</dbReference>
<dbReference type="InterPro" id="IPR018485">
    <property type="entry name" value="FGGY_C"/>
</dbReference>
<dbReference type="GO" id="GO:0019321">
    <property type="term" value="P:pentose metabolic process"/>
    <property type="evidence" value="ECO:0007669"/>
    <property type="project" value="TreeGrafter"/>
</dbReference>
<name>A0A9C7PX25_9RHOD</name>
<gene>
    <name evidence="6" type="ORF">GpartN1_g3570.t1</name>
</gene>
<sequence length="629" mass="69696">MANDETYFVGVDVGTGSVRAGIFNQQGLLIESFERAIQTQNLAEDFYEQSSQEIWDSVAFSVREVLSLAHIKSSKVKGIGFAATCSLVCLDIQGKPVGVSPYNTDDYWNIILWMDHRATEQAERITATGHRVLKYFGNKVSPENELPKILWLKENLASQWKRVAHFMDLCDFLTFQATRSTTRSICPVVCKSGYLASDQQKTDQQKLRLDDTSGWDETLLSEIGLEELVEEGYRRIGTQVAAPGSPLRNGLCKAAAMELGLEVGTPVGSSMVDAHAGGVGILGAIEEGSEEEDTLSSDTEYLTKRLEERLAMIAGTSTCFMASSSKPIFVPGVWGPYYSAMIPNMWLSEGGESATGKLLEFIVTNHCQYPLLSQLASEKDLHAYELLNYVIFLLAQQPKMTSEQVISSIQSTNSTKITEQMNNAFAASSHAEAKGRNNTTLYDEQFSLKCLELTKNLHVLPYFHGNRAPYADPTLRGMISGLGMDNSIISLAKMYLATLQALCYGARHLVQVLNDCGHHIKYIYLCGGGMASNKLFLEQLSDSIGCPVVIPVQNQYAVMRGAAMLGAVASNYFSSFPKAMQAMSKVQQIIHPTGQESLVKKYHDLKFQVFLRMYSDQIAYRNMMMQTHR</sequence>
<keyword evidence="7" id="KW-1185">Reference proteome</keyword>
<dbReference type="EMBL" id="BQMJ01000027">
    <property type="protein sequence ID" value="GJQ11779.1"/>
    <property type="molecule type" value="Genomic_DNA"/>
</dbReference>
<evidence type="ECO:0000313" key="7">
    <source>
        <dbReference type="Proteomes" id="UP001061958"/>
    </source>
</evidence>
<dbReference type="PANTHER" id="PTHR43435:SF4">
    <property type="entry name" value="FGGY CARBOHYDRATE KINASE DOMAIN-CONTAINING PROTEIN"/>
    <property type="match status" value="1"/>
</dbReference>
<dbReference type="OrthoDB" id="203824at2759"/>
<dbReference type="PANTHER" id="PTHR43435">
    <property type="entry name" value="RIBULOKINASE"/>
    <property type="match status" value="1"/>
</dbReference>
<dbReference type="GO" id="GO:0019150">
    <property type="term" value="F:D-ribulokinase activity"/>
    <property type="evidence" value="ECO:0007669"/>
    <property type="project" value="TreeGrafter"/>
</dbReference>
<dbReference type="InterPro" id="IPR043129">
    <property type="entry name" value="ATPase_NBD"/>
</dbReference>